<dbReference type="EMBL" id="JACGWK010000015">
    <property type="protein sequence ID" value="KAL0314808.1"/>
    <property type="molecule type" value="Genomic_DNA"/>
</dbReference>
<proteinExistence type="predicted"/>
<feature type="compositionally biased region" description="Basic and acidic residues" evidence="1">
    <location>
        <begin position="80"/>
        <end position="89"/>
    </location>
</feature>
<evidence type="ECO:0000256" key="1">
    <source>
        <dbReference type="SAM" id="MobiDB-lite"/>
    </source>
</evidence>
<protein>
    <submittedName>
        <fullName evidence="2">Uncharacterized protein</fullName>
    </submittedName>
</protein>
<gene>
    <name evidence="2" type="ORF">Sangu_2325200</name>
</gene>
<evidence type="ECO:0000313" key="2">
    <source>
        <dbReference type="EMBL" id="KAL0314808.1"/>
    </source>
</evidence>
<feature type="region of interest" description="Disordered" evidence="1">
    <location>
        <begin position="1"/>
        <end position="44"/>
    </location>
</feature>
<comment type="caution">
    <text evidence="2">The sequence shown here is derived from an EMBL/GenBank/DDBJ whole genome shotgun (WGS) entry which is preliminary data.</text>
</comment>
<sequence length="106" mass="11522">MPSVQSSPFHSMENPALLSLLHHTTRHTSAKKPSKTSTGSGGGGGLFRMFKLLPMLTTGCKMVALLGARHRKPFSPTRPPLERSSDTGKDASAWPYKRTPIDCRCS</sequence>
<accession>A0AAW2L7H0</accession>
<feature type="compositionally biased region" description="Basic residues" evidence="1">
    <location>
        <begin position="23"/>
        <end position="34"/>
    </location>
</feature>
<reference evidence="2" key="2">
    <citation type="journal article" date="2024" name="Plant">
        <title>Genomic evolution and insights into agronomic trait innovations of Sesamum species.</title>
        <authorList>
            <person name="Miao H."/>
            <person name="Wang L."/>
            <person name="Qu L."/>
            <person name="Liu H."/>
            <person name="Sun Y."/>
            <person name="Le M."/>
            <person name="Wang Q."/>
            <person name="Wei S."/>
            <person name="Zheng Y."/>
            <person name="Lin W."/>
            <person name="Duan Y."/>
            <person name="Cao H."/>
            <person name="Xiong S."/>
            <person name="Wang X."/>
            <person name="Wei L."/>
            <person name="Li C."/>
            <person name="Ma Q."/>
            <person name="Ju M."/>
            <person name="Zhao R."/>
            <person name="Li G."/>
            <person name="Mu C."/>
            <person name="Tian Q."/>
            <person name="Mei H."/>
            <person name="Zhang T."/>
            <person name="Gao T."/>
            <person name="Zhang H."/>
        </authorList>
    </citation>
    <scope>NUCLEOTIDE SEQUENCE</scope>
    <source>
        <strain evidence="2">G01</strain>
    </source>
</reference>
<dbReference type="AlphaFoldDB" id="A0AAW2L7H0"/>
<organism evidence="2">
    <name type="scientific">Sesamum angustifolium</name>
    <dbReference type="NCBI Taxonomy" id="2727405"/>
    <lineage>
        <taxon>Eukaryota</taxon>
        <taxon>Viridiplantae</taxon>
        <taxon>Streptophyta</taxon>
        <taxon>Embryophyta</taxon>
        <taxon>Tracheophyta</taxon>
        <taxon>Spermatophyta</taxon>
        <taxon>Magnoliopsida</taxon>
        <taxon>eudicotyledons</taxon>
        <taxon>Gunneridae</taxon>
        <taxon>Pentapetalae</taxon>
        <taxon>asterids</taxon>
        <taxon>lamiids</taxon>
        <taxon>Lamiales</taxon>
        <taxon>Pedaliaceae</taxon>
        <taxon>Sesamum</taxon>
    </lineage>
</organism>
<reference evidence="2" key="1">
    <citation type="submission" date="2020-06" db="EMBL/GenBank/DDBJ databases">
        <authorList>
            <person name="Li T."/>
            <person name="Hu X."/>
            <person name="Zhang T."/>
            <person name="Song X."/>
            <person name="Zhang H."/>
            <person name="Dai N."/>
            <person name="Sheng W."/>
            <person name="Hou X."/>
            <person name="Wei L."/>
        </authorList>
    </citation>
    <scope>NUCLEOTIDE SEQUENCE</scope>
    <source>
        <strain evidence="2">G01</strain>
        <tissue evidence="2">Leaf</tissue>
    </source>
</reference>
<name>A0AAW2L7H0_9LAMI</name>
<feature type="region of interest" description="Disordered" evidence="1">
    <location>
        <begin position="71"/>
        <end position="96"/>
    </location>
</feature>